<dbReference type="EMBL" id="CAJVQC010010424">
    <property type="protein sequence ID" value="CAG8616424.1"/>
    <property type="molecule type" value="Genomic_DNA"/>
</dbReference>
<organism evidence="1 2">
    <name type="scientific">Racocetra persica</name>
    <dbReference type="NCBI Taxonomy" id="160502"/>
    <lineage>
        <taxon>Eukaryota</taxon>
        <taxon>Fungi</taxon>
        <taxon>Fungi incertae sedis</taxon>
        <taxon>Mucoromycota</taxon>
        <taxon>Glomeromycotina</taxon>
        <taxon>Glomeromycetes</taxon>
        <taxon>Diversisporales</taxon>
        <taxon>Gigasporaceae</taxon>
        <taxon>Racocetra</taxon>
    </lineage>
</organism>
<comment type="caution">
    <text evidence="1">The sequence shown here is derived from an EMBL/GenBank/DDBJ whole genome shotgun (WGS) entry which is preliminary data.</text>
</comment>
<dbReference type="Proteomes" id="UP000789920">
    <property type="component" value="Unassembled WGS sequence"/>
</dbReference>
<accession>A0ACA9N0B9</accession>
<sequence length="567" mass="65779">MSCNESRRGPSSEQTGNYVPDIQQPSEQTVPDIQQPSEQIMPDIQQPIESSRWLRETGTFVKDYRVSERQNLKYQLRENENDFEFTHIRYTACTCKPDNFVRNKFTLRQRQLEYRETEIFIAVTMYDEEGSQLSRTFNAIAKNIYFFYSQNEHRTWKKIVICIIADGRKRISKSSLNYLSSIGVYKKGIAVDNVVGRKVEAHIFEYTTVIPVKDKIIPIQVIFCLKEKNTKKINSHRWIFNAFSPILNPKICVLLDVGTVPGENAIYDLWNIFRSNEEIAGACGEIVAMREGGGWKKWIYKLIWSAQNFEYKMSNILDKPLEHVLGYITVLPGAFSAYRYSALENTKDENDNDEGPLVSYFKDQPIKGFIKSIVAANMYLAEDHVPEEISGFISQRRRWLNGTFFASLYAISHFYNIWRNLIPLPWNPSISETIFVVLRYVYFILVTGQFILSMSNRPQSWGNRETDEDDELDQIIVSCEGEMSQVSSLYRQENIDTQQENEDVQRTNKGNDAKKIEEFRKKIRAYFVLIWLICNASLVFSVIASIGTLEQYFSQGSIQSVYIAVIL</sequence>
<name>A0ACA9N0B9_9GLOM</name>
<reference evidence="1" key="1">
    <citation type="submission" date="2021-06" db="EMBL/GenBank/DDBJ databases">
        <authorList>
            <person name="Kallberg Y."/>
            <person name="Tangrot J."/>
            <person name="Rosling A."/>
        </authorList>
    </citation>
    <scope>NUCLEOTIDE SEQUENCE</scope>
    <source>
        <strain evidence="1">MA461A</strain>
    </source>
</reference>
<feature type="non-terminal residue" evidence="1">
    <location>
        <position position="567"/>
    </location>
</feature>
<evidence type="ECO:0000313" key="2">
    <source>
        <dbReference type="Proteomes" id="UP000789920"/>
    </source>
</evidence>
<proteinExistence type="predicted"/>
<evidence type="ECO:0000313" key="1">
    <source>
        <dbReference type="EMBL" id="CAG8616424.1"/>
    </source>
</evidence>
<keyword evidence="2" id="KW-1185">Reference proteome</keyword>
<gene>
    <name evidence="1" type="ORF">RPERSI_LOCUS6524</name>
</gene>
<protein>
    <submittedName>
        <fullName evidence="1">5862_t:CDS:1</fullName>
    </submittedName>
</protein>